<organism evidence="5 6">
    <name type="scientific">Sandaracinobacter neustonicus</name>
    <dbReference type="NCBI Taxonomy" id="1715348"/>
    <lineage>
        <taxon>Bacteria</taxon>
        <taxon>Pseudomonadati</taxon>
        <taxon>Pseudomonadota</taxon>
        <taxon>Alphaproteobacteria</taxon>
        <taxon>Sphingomonadales</taxon>
        <taxon>Sphingosinicellaceae</taxon>
        <taxon>Sandaracinobacter</taxon>
    </lineage>
</organism>
<dbReference type="Gene3D" id="3.40.630.70">
    <property type="entry name" value="Leucyl/phenylalanyl-tRNA-protein transferase, C-terminal domain"/>
    <property type="match status" value="1"/>
</dbReference>
<evidence type="ECO:0000256" key="4">
    <source>
        <dbReference type="HAMAP-Rule" id="MF_00688"/>
    </source>
</evidence>
<dbReference type="PANTHER" id="PTHR30098:SF2">
    <property type="entry name" value="LEUCYL_PHENYLALANYL-TRNA--PROTEIN TRANSFERASE"/>
    <property type="match status" value="1"/>
</dbReference>
<comment type="similarity">
    <text evidence="4">Belongs to the L/F-transferase family.</text>
</comment>
<dbReference type="GO" id="GO:0005737">
    <property type="term" value="C:cytoplasm"/>
    <property type="evidence" value="ECO:0007669"/>
    <property type="project" value="UniProtKB-SubCell"/>
</dbReference>
<protein>
    <recommendedName>
        <fullName evidence="4">Leucyl/phenylalanyl-tRNA--protein transferase</fullName>
        <ecNumber evidence="4">2.3.2.6</ecNumber>
    </recommendedName>
    <alternativeName>
        <fullName evidence="4">L/F-transferase</fullName>
    </alternativeName>
    <alternativeName>
        <fullName evidence="4">Leucyltransferase</fullName>
    </alternativeName>
    <alternativeName>
        <fullName evidence="4">Phenyalanyltransferase</fullName>
    </alternativeName>
</protein>
<dbReference type="Proteomes" id="UP000319897">
    <property type="component" value="Unassembled WGS sequence"/>
</dbReference>
<dbReference type="InterPro" id="IPR016181">
    <property type="entry name" value="Acyl_CoA_acyltransferase"/>
</dbReference>
<keyword evidence="1 4" id="KW-0963">Cytoplasm</keyword>
<dbReference type="HAMAP" id="MF_00688">
    <property type="entry name" value="Leu_Phe_trans"/>
    <property type="match status" value="1"/>
</dbReference>
<dbReference type="InterPro" id="IPR042203">
    <property type="entry name" value="Leu/Phe-tRNA_Trfase_C"/>
</dbReference>
<comment type="catalytic activity">
    <reaction evidence="4">
        <text>N-terminal L-arginyl-[protein] + L-leucyl-tRNA(Leu) = N-terminal L-leucyl-L-arginyl-[protein] + tRNA(Leu) + H(+)</text>
        <dbReference type="Rhea" id="RHEA:50416"/>
        <dbReference type="Rhea" id="RHEA-COMP:9613"/>
        <dbReference type="Rhea" id="RHEA-COMP:9622"/>
        <dbReference type="Rhea" id="RHEA-COMP:12672"/>
        <dbReference type="Rhea" id="RHEA-COMP:12673"/>
        <dbReference type="ChEBI" id="CHEBI:15378"/>
        <dbReference type="ChEBI" id="CHEBI:64719"/>
        <dbReference type="ChEBI" id="CHEBI:78442"/>
        <dbReference type="ChEBI" id="CHEBI:78494"/>
        <dbReference type="ChEBI" id="CHEBI:133044"/>
        <dbReference type="EC" id="2.3.2.6"/>
    </reaction>
</comment>
<evidence type="ECO:0000313" key="5">
    <source>
        <dbReference type="EMBL" id="TPE62457.1"/>
    </source>
</evidence>
<dbReference type="NCBIfam" id="TIGR00667">
    <property type="entry name" value="aat"/>
    <property type="match status" value="1"/>
</dbReference>
<dbReference type="EMBL" id="VFSU01000018">
    <property type="protein sequence ID" value="TPE62457.1"/>
    <property type="molecule type" value="Genomic_DNA"/>
</dbReference>
<comment type="catalytic activity">
    <reaction evidence="4">
        <text>N-terminal L-lysyl-[protein] + L-leucyl-tRNA(Leu) = N-terminal L-leucyl-L-lysyl-[protein] + tRNA(Leu) + H(+)</text>
        <dbReference type="Rhea" id="RHEA:12340"/>
        <dbReference type="Rhea" id="RHEA-COMP:9613"/>
        <dbReference type="Rhea" id="RHEA-COMP:9622"/>
        <dbReference type="Rhea" id="RHEA-COMP:12670"/>
        <dbReference type="Rhea" id="RHEA-COMP:12671"/>
        <dbReference type="ChEBI" id="CHEBI:15378"/>
        <dbReference type="ChEBI" id="CHEBI:65249"/>
        <dbReference type="ChEBI" id="CHEBI:78442"/>
        <dbReference type="ChEBI" id="CHEBI:78494"/>
        <dbReference type="ChEBI" id="CHEBI:133043"/>
        <dbReference type="EC" id="2.3.2.6"/>
    </reaction>
</comment>
<dbReference type="Pfam" id="PF03588">
    <property type="entry name" value="Leu_Phe_trans"/>
    <property type="match status" value="1"/>
</dbReference>
<comment type="function">
    <text evidence="4">Functions in the N-end rule pathway of protein degradation where it conjugates Leu, Phe and, less efficiently, Met from aminoacyl-tRNAs to the N-termini of proteins containing an N-terminal arginine or lysine.</text>
</comment>
<proteinExistence type="inferred from homology"/>
<evidence type="ECO:0000313" key="6">
    <source>
        <dbReference type="Proteomes" id="UP000319897"/>
    </source>
</evidence>
<dbReference type="PANTHER" id="PTHR30098">
    <property type="entry name" value="LEUCYL/PHENYLALANYL-TRNA--PROTEIN TRANSFERASE"/>
    <property type="match status" value="1"/>
</dbReference>
<comment type="catalytic activity">
    <reaction evidence="4">
        <text>L-phenylalanyl-tRNA(Phe) + an N-terminal L-alpha-aminoacyl-[protein] = an N-terminal L-phenylalanyl-L-alpha-aminoacyl-[protein] + tRNA(Phe)</text>
        <dbReference type="Rhea" id="RHEA:43632"/>
        <dbReference type="Rhea" id="RHEA-COMP:9668"/>
        <dbReference type="Rhea" id="RHEA-COMP:9699"/>
        <dbReference type="Rhea" id="RHEA-COMP:10636"/>
        <dbReference type="Rhea" id="RHEA-COMP:10637"/>
        <dbReference type="ChEBI" id="CHEBI:78442"/>
        <dbReference type="ChEBI" id="CHEBI:78531"/>
        <dbReference type="ChEBI" id="CHEBI:78597"/>
        <dbReference type="ChEBI" id="CHEBI:83561"/>
        <dbReference type="EC" id="2.3.2.6"/>
    </reaction>
</comment>
<comment type="subcellular location">
    <subcellularLocation>
        <location evidence="4">Cytoplasm</location>
    </subcellularLocation>
</comment>
<dbReference type="AlphaFoldDB" id="A0A501XQT0"/>
<keyword evidence="3 4" id="KW-0012">Acyltransferase</keyword>
<dbReference type="SUPFAM" id="SSF55729">
    <property type="entry name" value="Acyl-CoA N-acyltransferases (Nat)"/>
    <property type="match status" value="1"/>
</dbReference>
<comment type="caution">
    <text evidence="5">The sequence shown here is derived from an EMBL/GenBank/DDBJ whole genome shotgun (WGS) entry which is preliminary data.</text>
</comment>
<dbReference type="GO" id="GO:0008914">
    <property type="term" value="F:leucyl-tRNA--protein transferase activity"/>
    <property type="evidence" value="ECO:0007669"/>
    <property type="project" value="UniProtKB-UniRule"/>
</dbReference>
<gene>
    <name evidence="4" type="primary">aat</name>
    <name evidence="5" type="ORF">FJQ54_06040</name>
</gene>
<evidence type="ECO:0000256" key="3">
    <source>
        <dbReference type="ARBA" id="ARBA00023315"/>
    </source>
</evidence>
<sequence length="275" mass="29199">MGTRTRRPGTGQPQRLETALLLRAYSAGLFPMADTREAVDVFWVEPRRRGLLPLEKFHLPKSLAKVLKQGRFFHTQDMAFAQVIRACAEAAPGREQSWINASILDGYSRLHAEGHAHSIETWDADGRLVGGLYGVRLGSAFFGESMFSRATDASKAALAHLVARLRLGGFELLDTQFLTAHLAQFGAMEVKRTQYLALLDAALGKSGDWGRIDREAQVPGVGSGVAGAGAAAGAAVAGFGAAGRDLVALPALPVALLAALGPSGKRIVQLLSQTS</sequence>
<accession>A0A501XQT0</accession>
<evidence type="ECO:0000256" key="2">
    <source>
        <dbReference type="ARBA" id="ARBA00022679"/>
    </source>
</evidence>
<keyword evidence="2 4" id="KW-0808">Transferase</keyword>
<name>A0A501XQT0_9SPHN</name>
<reference evidence="5 6" key="1">
    <citation type="submission" date="2019-06" db="EMBL/GenBank/DDBJ databases">
        <authorList>
            <person name="Lee I."/>
            <person name="Jang G.I."/>
            <person name="Hwang C.Y."/>
        </authorList>
    </citation>
    <scope>NUCLEOTIDE SEQUENCE [LARGE SCALE GENOMIC DNA]</scope>
    <source>
        <strain evidence="5 6">PAMC 28131</strain>
    </source>
</reference>
<dbReference type="InterPro" id="IPR004616">
    <property type="entry name" value="Leu/Phe-tRNA_Trfase"/>
</dbReference>
<keyword evidence="6" id="KW-1185">Reference proteome</keyword>
<evidence type="ECO:0000256" key="1">
    <source>
        <dbReference type="ARBA" id="ARBA00022490"/>
    </source>
</evidence>
<dbReference type="RefSeq" id="WP_140927521.1">
    <property type="nucleotide sequence ID" value="NZ_VFSU01000018.1"/>
</dbReference>
<dbReference type="OrthoDB" id="9790282at2"/>
<dbReference type="GO" id="GO:0030163">
    <property type="term" value="P:protein catabolic process"/>
    <property type="evidence" value="ECO:0007669"/>
    <property type="project" value="UniProtKB-UniRule"/>
</dbReference>
<dbReference type="EC" id="2.3.2.6" evidence="4"/>